<dbReference type="SUPFAM" id="SSF53098">
    <property type="entry name" value="Ribonuclease H-like"/>
    <property type="match status" value="1"/>
</dbReference>
<gene>
    <name evidence="2" type="ORF">CBR_g22213</name>
</gene>
<feature type="compositionally biased region" description="Basic and acidic residues" evidence="1">
    <location>
        <begin position="719"/>
        <end position="744"/>
    </location>
</feature>
<feature type="compositionally biased region" description="Basic and acidic residues" evidence="1">
    <location>
        <begin position="410"/>
        <end position="424"/>
    </location>
</feature>
<comment type="caution">
    <text evidence="2">The sequence shown here is derived from an EMBL/GenBank/DDBJ whole genome shotgun (WGS) entry which is preliminary data.</text>
</comment>
<feature type="compositionally biased region" description="Basic and acidic residues" evidence="1">
    <location>
        <begin position="631"/>
        <end position="645"/>
    </location>
</feature>
<feature type="compositionally biased region" description="Basic and acidic residues" evidence="1">
    <location>
        <begin position="307"/>
        <end position="316"/>
    </location>
</feature>
<feature type="compositionally biased region" description="Basic and acidic residues" evidence="1">
    <location>
        <begin position="281"/>
        <end position="292"/>
    </location>
</feature>
<reference evidence="2 3" key="1">
    <citation type="journal article" date="2018" name="Cell">
        <title>The Chara Genome: Secondary Complexity and Implications for Plant Terrestrialization.</title>
        <authorList>
            <person name="Nishiyama T."/>
            <person name="Sakayama H."/>
            <person name="Vries J.D."/>
            <person name="Buschmann H."/>
            <person name="Saint-Marcoux D."/>
            <person name="Ullrich K.K."/>
            <person name="Haas F.B."/>
            <person name="Vanderstraeten L."/>
            <person name="Becker D."/>
            <person name="Lang D."/>
            <person name="Vosolsobe S."/>
            <person name="Rombauts S."/>
            <person name="Wilhelmsson P.K.I."/>
            <person name="Janitza P."/>
            <person name="Kern R."/>
            <person name="Heyl A."/>
            <person name="Rumpler F."/>
            <person name="Villalobos L.I.A.C."/>
            <person name="Clay J.M."/>
            <person name="Skokan R."/>
            <person name="Toyoda A."/>
            <person name="Suzuki Y."/>
            <person name="Kagoshima H."/>
            <person name="Schijlen E."/>
            <person name="Tajeshwar N."/>
            <person name="Catarino B."/>
            <person name="Hetherington A.J."/>
            <person name="Saltykova A."/>
            <person name="Bonnot C."/>
            <person name="Breuninger H."/>
            <person name="Symeonidi A."/>
            <person name="Radhakrishnan G.V."/>
            <person name="Van Nieuwerburgh F."/>
            <person name="Deforce D."/>
            <person name="Chang C."/>
            <person name="Karol K.G."/>
            <person name="Hedrich R."/>
            <person name="Ulvskov P."/>
            <person name="Glockner G."/>
            <person name="Delwiche C.F."/>
            <person name="Petrasek J."/>
            <person name="Van de Peer Y."/>
            <person name="Friml J."/>
            <person name="Beilby M."/>
            <person name="Dolan L."/>
            <person name="Kohara Y."/>
            <person name="Sugano S."/>
            <person name="Fujiyama A."/>
            <person name="Delaux P.-M."/>
            <person name="Quint M."/>
            <person name="TheiBen G."/>
            <person name="Hagemann M."/>
            <person name="Harholt J."/>
            <person name="Dunand C."/>
            <person name="Zachgo S."/>
            <person name="Langdale J."/>
            <person name="Maumus F."/>
            <person name="Straeten D.V.D."/>
            <person name="Gould S.B."/>
            <person name="Rensing S.A."/>
        </authorList>
    </citation>
    <scope>NUCLEOTIDE SEQUENCE [LARGE SCALE GENOMIC DNA]</scope>
    <source>
        <strain evidence="2 3">S276</strain>
    </source>
</reference>
<evidence type="ECO:0000313" key="3">
    <source>
        <dbReference type="Proteomes" id="UP000265515"/>
    </source>
</evidence>
<name>A0A388L2D0_CHABU</name>
<dbReference type="InterPro" id="IPR012337">
    <property type="entry name" value="RNaseH-like_sf"/>
</dbReference>
<evidence type="ECO:0008006" key="4">
    <source>
        <dbReference type="Google" id="ProtNLM"/>
    </source>
</evidence>
<dbReference type="PANTHER" id="PTHR32166">
    <property type="entry name" value="OSJNBA0013A04.12 PROTEIN"/>
    <property type="match status" value="1"/>
</dbReference>
<protein>
    <recommendedName>
        <fullName evidence="4">DUF659 domain-containing protein</fullName>
    </recommendedName>
</protein>
<organism evidence="2 3">
    <name type="scientific">Chara braunii</name>
    <name type="common">Braun's stonewort</name>
    <dbReference type="NCBI Taxonomy" id="69332"/>
    <lineage>
        <taxon>Eukaryota</taxon>
        <taxon>Viridiplantae</taxon>
        <taxon>Streptophyta</taxon>
        <taxon>Charophyceae</taxon>
        <taxon>Charales</taxon>
        <taxon>Characeae</taxon>
        <taxon>Chara</taxon>
    </lineage>
</organism>
<feature type="compositionally biased region" description="Polar residues" evidence="1">
    <location>
        <begin position="11"/>
        <end position="25"/>
    </location>
</feature>
<sequence>MSQDRGKDSVDSLTTARQGHNTKTFDSPFKVDPTVDGKRDDPVWHFQKDESVKHIFWIPCVAHIMDLILEDIGGIDWVASRISQARLVKRFFKRYGHAREVFEAHSTRTLLLPAEMRFGTNVIMMERLVALQAALTDVVANDRWCETVWSTSKIRKDAAEVTPCIGSPPWWEDLRALCKMLEPIMGMLKLVDNDTRRISKILRHYEEMIASCLSACRDIDREQQDAIVEVFHRRRTMFKTPANTAAMLLDPEFRDATLCDDAEVQQALVEALVQFGYPEDSPQHREVQREDPVAVSEDEMGDPSNETQRDPVHAEELASNTDVIVMEEDTGFKITHPRSPAPVVGTEEETEFRGPGPLRQAQTRCTPAGAPVHSTGAGLEDGEARREPPPHTSDGGLEEGEVAPTPTCGKDGEDERPPTDHHVGLDCPPDSLPPTDELFTMDSALASLPDISLLISPTLPVVAPPEPARRDDAGRDRGFDEFDGDMILHPLESGTPAIFHVGAPWAVEQGLAEEVARNRRGGPHVAAQRSLEGSLEAVSRDFLAQGGHGSQLLSDGVSSVHPPEEGPQQEPHRGPAETLEARPPGVIRSDAGESVSEDTAQPGSADGGRSFRGGIERRGSSTAHPSIVRPSTHDVGDGHTDEPRPHLTGMRDIMCPPPSRPSAADPATHGQAAPSALPTRSFYDGAGMDRRAGDIGQTSAYGPADVPSEARSIGNVDGTCHDSMRAYEEQHGRPIRSKTSDVNDTRTTTARLSRARKKGTGVSIPYHRRRLHPFFRNRDETKQMSAAADGQGGAEGGDRVDEACRGEKRRGGTIILHDDSSTAAEGGETTGADDPDDSDYVPRICTADGDDGEGRRVRMRTGPVPDGHCTPAAHLPPIDRRAQARSLLRRLGEQRQARGTSLPHQQLGGESPK</sequence>
<dbReference type="Gramene" id="GBG76465">
    <property type="protein sequence ID" value="GBG76465"/>
    <property type="gene ID" value="CBR_g22213"/>
</dbReference>
<feature type="region of interest" description="Disordered" evidence="1">
    <location>
        <begin position="280"/>
        <end position="316"/>
    </location>
</feature>
<keyword evidence="3" id="KW-1185">Reference proteome</keyword>
<feature type="region of interest" description="Disordered" evidence="1">
    <location>
        <begin position="333"/>
        <end position="431"/>
    </location>
</feature>
<dbReference type="PANTHER" id="PTHR32166:SF123">
    <property type="entry name" value="BED-TYPE DOMAIN-CONTAINING PROTEIN"/>
    <property type="match status" value="1"/>
</dbReference>
<dbReference type="AlphaFoldDB" id="A0A388L2D0"/>
<feature type="region of interest" description="Disordered" evidence="1">
    <location>
        <begin position="776"/>
        <end position="913"/>
    </location>
</feature>
<accession>A0A388L2D0</accession>
<dbReference type="EMBL" id="BFEA01000245">
    <property type="protein sequence ID" value="GBG76465.1"/>
    <property type="molecule type" value="Genomic_DNA"/>
</dbReference>
<evidence type="ECO:0000313" key="2">
    <source>
        <dbReference type="EMBL" id="GBG76465.1"/>
    </source>
</evidence>
<feature type="region of interest" description="Disordered" evidence="1">
    <location>
        <begin position="546"/>
        <end position="759"/>
    </location>
</feature>
<evidence type="ECO:0000256" key="1">
    <source>
        <dbReference type="SAM" id="MobiDB-lite"/>
    </source>
</evidence>
<proteinExistence type="predicted"/>
<feature type="region of interest" description="Disordered" evidence="1">
    <location>
        <begin position="1"/>
        <end position="31"/>
    </location>
</feature>
<feature type="compositionally biased region" description="Basic and acidic residues" evidence="1">
    <location>
        <begin position="1"/>
        <end position="10"/>
    </location>
</feature>
<feature type="compositionally biased region" description="Basic and acidic residues" evidence="1">
    <location>
        <begin position="796"/>
        <end position="820"/>
    </location>
</feature>
<dbReference type="Proteomes" id="UP000265515">
    <property type="component" value="Unassembled WGS sequence"/>
</dbReference>